<keyword evidence="5 6" id="KW-0472">Membrane</keyword>
<keyword evidence="8" id="KW-1185">Reference proteome</keyword>
<dbReference type="Pfam" id="PF04241">
    <property type="entry name" value="DUF423"/>
    <property type="match status" value="1"/>
</dbReference>
<evidence type="ECO:0000256" key="1">
    <source>
        <dbReference type="ARBA" id="ARBA00004141"/>
    </source>
</evidence>
<dbReference type="InterPro" id="IPR006696">
    <property type="entry name" value="DUF423"/>
</dbReference>
<evidence type="ECO:0000256" key="5">
    <source>
        <dbReference type="ARBA" id="ARBA00023136"/>
    </source>
</evidence>
<gene>
    <name evidence="7" type="ORF">Mal4_31750</name>
</gene>
<feature type="transmembrane region" description="Helical" evidence="6">
    <location>
        <begin position="73"/>
        <end position="89"/>
    </location>
</feature>
<dbReference type="AlphaFoldDB" id="A0A517Z8Q0"/>
<sequence>MTSCETSGSAVRSWWVSTGAVLAGLAVVTGAFAAHGLGPYLEGLYGDQVREVAGQQIPAAQKYLADFRTAAEYQMYHALALVVCGLVAAPRCCRTLNAAGWAFVLGIACFSGSLYTLVLTGQTWLGMVTPIGGLAFILGWILLALAACPCRGTAHDGSSAVGQQVESGT</sequence>
<dbReference type="PANTHER" id="PTHR43461:SF1">
    <property type="entry name" value="TRANSMEMBRANE PROTEIN 256"/>
    <property type="match status" value="1"/>
</dbReference>
<evidence type="ECO:0000313" key="7">
    <source>
        <dbReference type="EMBL" id="QDU38845.1"/>
    </source>
</evidence>
<dbReference type="GO" id="GO:0005886">
    <property type="term" value="C:plasma membrane"/>
    <property type="evidence" value="ECO:0007669"/>
    <property type="project" value="TreeGrafter"/>
</dbReference>
<dbReference type="OrthoDB" id="9802121at2"/>
<dbReference type="Proteomes" id="UP000320496">
    <property type="component" value="Chromosome"/>
</dbReference>
<keyword evidence="4 6" id="KW-1133">Transmembrane helix</keyword>
<organism evidence="7 8">
    <name type="scientific">Maioricimonas rarisocia</name>
    <dbReference type="NCBI Taxonomy" id="2528026"/>
    <lineage>
        <taxon>Bacteria</taxon>
        <taxon>Pseudomonadati</taxon>
        <taxon>Planctomycetota</taxon>
        <taxon>Planctomycetia</taxon>
        <taxon>Planctomycetales</taxon>
        <taxon>Planctomycetaceae</taxon>
        <taxon>Maioricimonas</taxon>
    </lineage>
</organism>
<feature type="transmembrane region" description="Helical" evidence="6">
    <location>
        <begin position="124"/>
        <end position="148"/>
    </location>
</feature>
<evidence type="ECO:0000256" key="4">
    <source>
        <dbReference type="ARBA" id="ARBA00022989"/>
    </source>
</evidence>
<evidence type="ECO:0008006" key="9">
    <source>
        <dbReference type="Google" id="ProtNLM"/>
    </source>
</evidence>
<keyword evidence="3 6" id="KW-0812">Transmembrane</keyword>
<evidence type="ECO:0000256" key="2">
    <source>
        <dbReference type="ARBA" id="ARBA00009694"/>
    </source>
</evidence>
<dbReference type="EMBL" id="CP036275">
    <property type="protein sequence ID" value="QDU38845.1"/>
    <property type="molecule type" value="Genomic_DNA"/>
</dbReference>
<name>A0A517Z8Q0_9PLAN</name>
<comment type="similarity">
    <text evidence="2">Belongs to the UPF0382 family.</text>
</comment>
<dbReference type="PANTHER" id="PTHR43461">
    <property type="entry name" value="TRANSMEMBRANE PROTEIN 256"/>
    <property type="match status" value="1"/>
</dbReference>
<reference evidence="7 8" key="1">
    <citation type="submission" date="2019-02" db="EMBL/GenBank/DDBJ databases">
        <title>Deep-cultivation of Planctomycetes and their phenomic and genomic characterization uncovers novel biology.</title>
        <authorList>
            <person name="Wiegand S."/>
            <person name="Jogler M."/>
            <person name="Boedeker C."/>
            <person name="Pinto D."/>
            <person name="Vollmers J."/>
            <person name="Rivas-Marin E."/>
            <person name="Kohn T."/>
            <person name="Peeters S.H."/>
            <person name="Heuer A."/>
            <person name="Rast P."/>
            <person name="Oberbeckmann S."/>
            <person name="Bunk B."/>
            <person name="Jeske O."/>
            <person name="Meyerdierks A."/>
            <person name="Storesund J.E."/>
            <person name="Kallscheuer N."/>
            <person name="Luecker S."/>
            <person name="Lage O.M."/>
            <person name="Pohl T."/>
            <person name="Merkel B.J."/>
            <person name="Hornburger P."/>
            <person name="Mueller R.-W."/>
            <person name="Bruemmer F."/>
            <person name="Labrenz M."/>
            <person name="Spormann A.M."/>
            <person name="Op den Camp H."/>
            <person name="Overmann J."/>
            <person name="Amann R."/>
            <person name="Jetten M.S.M."/>
            <person name="Mascher T."/>
            <person name="Medema M.H."/>
            <person name="Devos D.P."/>
            <person name="Kaster A.-K."/>
            <person name="Ovreas L."/>
            <person name="Rohde M."/>
            <person name="Galperin M.Y."/>
            <person name="Jogler C."/>
        </authorList>
    </citation>
    <scope>NUCLEOTIDE SEQUENCE [LARGE SCALE GENOMIC DNA]</scope>
    <source>
        <strain evidence="7 8">Mal4</strain>
    </source>
</reference>
<protein>
    <recommendedName>
        <fullName evidence="9">DUF423 domain-containing protein</fullName>
    </recommendedName>
</protein>
<evidence type="ECO:0000313" key="8">
    <source>
        <dbReference type="Proteomes" id="UP000320496"/>
    </source>
</evidence>
<proteinExistence type="inferred from homology"/>
<dbReference type="KEGG" id="mri:Mal4_31750"/>
<feature type="transmembrane region" description="Helical" evidence="6">
    <location>
        <begin position="96"/>
        <end position="118"/>
    </location>
</feature>
<comment type="subcellular location">
    <subcellularLocation>
        <location evidence="1">Membrane</location>
        <topology evidence="1">Multi-pass membrane protein</topology>
    </subcellularLocation>
</comment>
<feature type="transmembrane region" description="Helical" evidence="6">
    <location>
        <begin position="12"/>
        <end position="34"/>
    </location>
</feature>
<evidence type="ECO:0000256" key="3">
    <source>
        <dbReference type="ARBA" id="ARBA00022692"/>
    </source>
</evidence>
<accession>A0A517Z8Q0</accession>
<evidence type="ECO:0000256" key="6">
    <source>
        <dbReference type="SAM" id="Phobius"/>
    </source>
</evidence>
<dbReference type="RefSeq" id="WP_145370093.1">
    <property type="nucleotide sequence ID" value="NZ_CP036275.1"/>
</dbReference>